<reference evidence="1 2" key="1">
    <citation type="submission" date="2017-12" db="EMBL/GenBank/DDBJ databases">
        <authorList>
            <person name="Hurst M.R.H."/>
        </authorList>
    </citation>
    <scope>NUCLEOTIDE SEQUENCE [LARGE SCALE GENOMIC DNA]</scope>
    <source>
        <strain evidence="1 2">TH11417</strain>
    </source>
</reference>
<sequence length="198" mass="23222">MKSKVLTISTIVLPLCSLILAIYIWFNIAIHSVYYAHRMPHAKGTNPELVMTIKYLGNIRIPEDKGLRVNLDGNNILIKNAGYVVKYDYEFEDKRIITLRYSLDNVNSNSNEYSYSSRTGNFVFSRDTAKWDKKTETWKDNTSVKTKKESDDLINQVMSPIIQYQERPKVNLQWLFNMIYQGQFDKIEKIDSTELLRY</sequence>
<gene>
    <name evidence="1" type="ORF">C0J00_06025</name>
</gene>
<dbReference type="RefSeq" id="WP_104968025.1">
    <property type="nucleotide sequence ID" value="NZ_CP025536.1"/>
</dbReference>
<dbReference type="KEGG" id="splr:C0J00_06025"/>
<dbReference type="OrthoDB" id="2097272at2"/>
<dbReference type="GeneID" id="98393467"/>
<protein>
    <submittedName>
        <fullName evidence="1">Uncharacterized protein</fullName>
    </submittedName>
</protein>
<dbReference type="Proteomes" id="UP000238956">
    <property type="component" value="Chromosome"/>
</dbReference>
<reference evidence="1 2" key="2">
    <citation type="submission" date="2018-02" db="EMBL/GenBank/DDBJ databases">
        <title>Whole genome sequencing analysis of Streptococcus pluranimalium isolated from cattle infected mastitis in China.</title>
        <authorList>
            <person name="Zhang J.-R."/>
            <person name="Hu G.-Z."/>
        </authorList>
    </citation>
    <scope>NUCLEOTIDE SEQUENCE [LARGE SCALE GENOMIC DNA]</scope>
    <source>
        <strain evidence="1 2">TH11417</strain>
    </source>
</reference>
<dbReference type="EMBL" id="CP025536">
    <property type="protein sequence ID" value="AUW96698.1"/>
    <property type="molecule type" value="Genomic_DNA"/>
</dbReference>
<evidence type="ECO:0000313" key="1">
    <source>
        <dbReference type="EMBL" id="AUW96698.1"/>
    </source>
</evidence>
<name>A0A2L0D4E6_9STRE</name>
<proteinExistence type="predicted"/>
<organism evidence="1 2">
    <name type="scientific">Streptococcus pluranimalium</name>
    <dbReference type="NCBI Taxonomy" id="82348"/>
    <lineage>
        <taxon>Bacteria</taxon>
        <taxon>Bacillati</taxon>
        <taxon>Bacillota</taxon>
        <taxon>Bacilli</taxon>
        <taxon>Lactobacillales</taxon>
        <taxon>Streptococcaceae</taxon>
        <taxon>Streptococcus</taxon>
    </lineage>
</organism>
<accession>A0A2L0D4E6</accession>
<evidence type="ECO:0000313" key="2">
    <source>
        <dbReference type="Proteomes" id="UP000238956"/>
    </source>
</evidence>
<dbReference type="AlphaFoldDB" id="A0A2L0D4E6"/>
<keyword evidence="2" id="KW-1185">Reference proteome</keyword>